<evidence type="ECO:0000313" key="2">
    <source>
        <dbReference type="Proteomes" id="UP001163321"/>
    </source>
</evidence>
<gene>
    <name evidence="1" type="ORF">PsorP6_006508</name>
</gene>
<keyword evidence="2" id="KW-1185">Reference proteome</keyword>
<accession>A0ACC0W4W6</accession>
<protein>
    <submittedName>
        <fullName evidence="1">Uncharacterized protein</fullName>
    </submittedName>
</protein>
<sequence>MAIQVVNIDAHFQYSSKVRFRPIQRSTVANSFTLLDFSAGKTRGLEAESRGSRMPGNAPSQIFHAKRKLSQYFSSQRHETFWHPIDEDVMKYVLHTITEILSKILHNFNEMFNDPKPKH</sequence>
<dbReference type="EMBL" id="CM047583">
    <property type="protein sequence ID" value="KAI9913497.1"/>
    <property type="molecule type" value="Genomic_DNA"/>
</dbReference>
<reference evidence="1 2" key="1">
    <citation type="journal article" date="2022" name="bioRxiv">
        <title>The genome of the oomycete Peronosclerospora sorghi, a cosmopolitan pathogen of maize and sorghum, is inflated with dispersed pseudogenes.</title>
        <authorList>
            <person name="Fletcher K."/>
            <person name="Martin F."/>
            <person name="Isakeit T."/>
            <person name="Cavanaugh K."/>
            <person name="Magill C."/>
            <person name="Michelmore R."/>
        </authorList>
    </citation>
    <scope>NUCLEOTIDE SEQUENCE [LARGE SCALE GENOMIC DNA]</scope>
    <source>
        <strain evidence="1">P6</strain>
    </source>
</reference>
<name>A0ACC0W4W6_9STRA</name>
<organism evidence="1 2">
    <name type="scientific">Peronosclerospora sorghi</name>
    <dbReference type="NCBI Taxonomy" id="230839"/>
    <lineage>
        <taxon>Eukaryota</taxon>
        <taxon>Sar</taxon>
        <taxon>Stramenopiles</taxon>
        <taxon>Oomycota</taxon>
        <taxon>Peronosporomycetes</taxon>
        <taxon>Peronosporales</taxon>
        <taxon>Peronosporaceae</taxon>
        <taxon>Peronosclerospora</taxon>
    </lineage>
</organism>
<evidence type="ECO:0000313" key="1">
    <source>
        <dbReference type="EMBL" id="KAI9913497.1"/>
    </source>
</evidence>
<proteinExistence type="predicted"/>
<comment type="caution">
    <text evidence="1">The sequence shown here is derived from an EMBL/GenBank/DDBJ whole genome shotgun (WGS) entry which is preliminary data.</text>
</comment>
<dbReference type="Proteomes" id="UP001163321">
    <property type="component" value="Chromosome 4"/>
</dbReference>